<dbReference type="KEGG" id="oat:OAN307_c18630"/>
<protein>
    <submittedName>
        <fullName evidence="1">Uncharacterized protein</fullName>
    </submittedName>
</protein>
<evidence type="ECO:0000313" key="1">
    <source>
        <dbReference type="EMBL" id="AGI67516.1"/>
    </source>
</evidence>
<dbReference type="HOGENOM" id="CLU_1561344_0_0_5"/>
<name>M9RAY6_9RHOB</name>
<dbReference type="EMBL" id="CP003740">
    <property type="protein sequence ID" value="AGI67516.1"/>
    <property type="molecule type" value="Genomic_DNA"/>
</dbReference>
<dbReference type="AlphaFoldDB" id="M9RAY6"/>
<reference evidence="1 2" key="1">
    <citation type="journal article" date="2013" name="PLoS ONE">
        <title>Poles Apart: Arctic and Antarctic Octadecabacter strains Share High Genome Plasticity and a New Type of Xanthorhodopsin.</title>
        <authorList>
            <person name="Vollmers J."/>
            <person name="Voget S."/>
            <person name="Dietrich S."/>
            <person name="Gollnow K."/>
            <person name="Smits M."/>
            <person name="Meyer K."/>
            <person name="Brinkhoff T."/>
            <person name="Simon M."/>
            <person name="Daniel R."/>
        </authorList>
    </citation>
    <scope>NUCLEOTIDE SEQUENCE [LARGE SCALE GENOMIC DNA]</scope>
    <source>
        <strain evidence="1 2">307</strain>
    </source>
</reference>
<evidence type="ECO:0000313" key="2">
    <source>
        <dbReference type="Proteomes" id="UP000005307"/>
    </source>
</evidence>
<accession>M9RAY6</accession>
<organism evidence="1 2">
    <name type="scientific">Octadecabacter antarcticus 307</name>
    <dbReference type="NCBI Taxonomy" id="391626"/>
    <lineage>
        <taxon>Bacteria</taxon>
        <taxon>Pseudomonadati</taxon>
        <taxon>Pseudomonadota</taxon>
        <taxon>Alphaproteobacteria</taxon>
        <taxon>Rhodobacterales</taxon>
        <taxon>Roseobacteraceae</taxon>
        <taxon>Octadecabacter</taxon>
    </lineage>
</organism>
<sequence length="171" mass="19188">MLQCLIVVTEMRTPPSELTTSKTADPVLQPFQLRHLTLRNRIFSSAHAPSFAEEGHPRDRYLSKSSCADAIFVVSKAAHASSPQQPKTTTTLTTSQRNFRLSYVTGCEFPLCRKSPGRTQMGNRISHLDHNWHHVILTLGAITLLDIQLRWDFGTQVGQLNVPTTSLKMFT</sequence>
<dbReference type="eggNOG" id="COG1902">
    <property type="taxonomic scope" value="Bacteria"/>
</dbReference>
<dbReference type="STRING" id="391626.OAN307_c18630"/>
<dbReference type="SUPFAM" id="SSF51395">
    <property type="entry name" value="FMN-linked oxidoreductases"/>
    <property type="match status" value="1"/>
</dbReference>
<proteinExistence type="predicted"/>
<dbReference type="Proteomes" id="UP000005307">
    <property type="component" value="Chromosome"/>
</dbReference>
<gene>
    <name evidence="1" type="ORF">OAN307_c18630</name>
</gene>
<keyword evidence="2" id="KW-1185">Reference proteome</keyword>